<feature type="domain" description="FAD dependent oxidoreductase" evidence="1">
    <location>
        <begin position="14"/>
        <end position="368"/>
    </location>
</feature>
<dbReference type="OrthoDB" id="1491488at2"/>
<keyword evidence="3" id="KW-1185">Reference proteome</keyword>
<dbReference type="AlphaFoldDB" id="A0A2Z4IN99"/>
<dbReference type="EMBL" id="CP030041">
    <property type="protein sequence ID" value="AWW32314.1"/>
    <property type="molecule type" value="Genomic_DNA"/>
</dbReference>
<dbReference type="Proteomes" id="UP000248688">
    <property type="component" value="Chromosome"/>
</dbReference>
<evidence type="ECO:0000259" key="1">
    <source>
        <dbReference type="Pfam" id="PF01266"/>
    </source>
</evidence>
<dbReference type="RefSeq" id="WP_112785687.1">
    <property type="nucleotide sequence ID" value="NZ_CP030041.1"/>
</dbReference>
<dbReference type="Gene3D" id="3.30.9.10">
    <property type="entry name" value="D-Amino Acid Oxidase, subunit A, domain 2"/>
    <property type="match status" value="1"/>
</dbReference>
<dbReference type="InterPro" id="IPR036188">
    <property type="entry name" value="FAD/NAD-bd_sf"/>
</dbReference>
<gene>
    <name evidence="2" type="ORF">DN752_20420</name>
</gene>
<accession>A0A2Z4IN99</accession>
<reference evidence="2 3" key="1">
    <citation type="submission" date="2018-06" db="EMBL/GenBank/DDBJ databases">
        <title>Echinicola strongylocentroti sp. nov., isolated from a sea urchin Strongylocentrotus intermedius.</title>
        <authorList>
            <person name="Bae S.S."/>
        </authorList>
    </citation>
    <scope>NUCLEOTIDE SEQUENCE [LARGE SCALE GENOMIC DNA]</scope>
    <source>
        <strain evidence="2 3">MEBiC08714</strain>
    </source>
</reference>
<dbReference type="SUPFAM" id="SSF51905">
    <property type="entry name" value="FAD/NAD(P)-binding domain"/>
    <property type="match status" value="1"/>
</dbReference>
<proteinExistence type="predicted"/>
<dbReference type="PANTHER" id="PTHR13847">
    <property type="entry name" value="SARCOSINE DEHYDROGENASE-RELATED"/>
    <property type="match status" value="1"/>
</dbReference>
<name>A0A2Z4IN99_9BACT</name>
<dbReference type="Gene3D" id="3.50.50.60">
    <property type="entry name" value="FAD/NAD(P)-binding domain"/>
    <property type="match status" value="1"/>
</dbReference>
<evidence type="ECO:0000313" key="2">
    <source>
        <dbReference type="EMBL" id="AWW32314.1"/>
    </source>
</evidence>
<evidence type="ECO:0000313" key="3">
    <source>
        <dbReference type="Proteomes" id="UP000248688"/>
    </source>
</evidence>
<dbReference type="Pfam" id="PF01266">
    <property type="entry name" value="DAO"/>
    <property type="match status" value="1"/>
</dbReference>
<sequence length="371" mass="41648">MLSYWEKKNLIQYDLTIVGAGFVGLSTAIHYKEKYPGRSVLVLERGVFPSGASTRNAGFACFGSLTEIAGDLESYPEEEVFALVTKRRMGIKNIRRVFGDEAIDYSSNGGFDLIREQELRFMDKMDAINALLSPVFGSNVFEEVAHQSYGFSDQISHLVKNKFEGQLDPAKYIQCLWRKCRELDINVLTGAEVVKLDEDNCRTYVKSFYGEEIAFQSRLIGLCSNAFIRQLHEGVNIKPGRGMIMVSEPLQDFDMKGTFHMDRGYIYFRNVDGRLLVGGGRNISEEDEITTDRGINEDIKAYLQSVTSETIFPEKKIVWDMEWSGTMAFGETKKPIVKQINPRVAVGVRLGGMGVALGWETGKDLASLLGD</sequence>
<protein>
    <submittedName>
        <fullName evidence="2">FAD-dependent oxidoreductase</fullName>
    </submittedName>
</protein>
<dbReference type="PANTHER" id="PTHR13847:SF281">
    <property type="entry name" value="FAD DEPENDENT OXIDOREDUCTASE DOMAIN-CONTAINING PROTEIN"/>
    <property type="match status" value="1"/>
</dbReference>
<dbReference type="KEGG" id="est:DN752_20420"/>
<dbReference type="GO" id="GO:0005737">
    <property type="term" value="C:cytoplasm"/>
    <property type="evidence" value="ECO:0007669"/>
    <property type="project" value="TreeGrafter"/>
</dbReference>
<dbReference type="InterPro" id="IPR006076">
    <property type="entry name" value="FAD-dep_OxRdtase"/>
</dbReference>
<organism evidence="2 3">
    <name type="scientific">Echinicola strongylocentroti</name>
    <dbReference type="NCBI Taxonomy" id="1795355"/>
    <lineage>
        <taxon>Bacteria</taxon>
        <taxon>Pseudomonadati</taxon>
        <taxon>Bacteroidota</taxon>
        <taxon>Cytophagia</taxon>
        <taxon>Cytophagales</taxon>
        <taxon>Cyclobacteriaceae</taxon>
        <taxon>Echinicola</taxon>
    </lineage>
</organism>